<name>A0A382G215_9ZZZZ</name>
<dbReference type="AlphaFoldDB" id="A0A382G215"/>
<feature type="non-terminal residue" evidence="1">
    <location>
        <position position="1"/>
    </location>
</feature>
<accession>A0A382G215</accession>
<protein>
    <recommendedName>
        <fullName evidence="2">Rad50/SbcC-type AAA domain-containing protein</fullName>
    </recommendedName>
</protein>
<evidence type="ECO:0008006" key="2">
    <source>
        <dbReference type="Google" id="ProtNLM"/>
    </source>
</evidence>
<reference evidence="1" key="1">
    <citation type="submission" date="2018-05" db="EMBL/GenBank/DDBJ databases">
        <authorList>
            <person name="Lanie J.A."/>
            <person name="Ng W.-L."/>
            <person name="Kazmierczak K.M."/>
            <person name="Andrzejewski T.M."/>
            <person name="Davidsen T.M."/>
            <person name="Wayne K.J."/>
            <person name="Tettelin H."/>
            <person name="Glass J.I."/>
            <person name="Rusch D."/>
            <person name="Podicherti R."/>
            <person name="Tsui H.-C.T."/>
            <person name="Winkler M.E."/>
        </authorList>
    </citation>
    <scope>NUCLEOTIDE SEQUENCE</scope>
</reference>
<dbReference type="PANTHER" id="PTHR41259">
    <property type="entry name" value="DOUBLE-STRAND BREAK REPAIR RAD50 ATPASE, PUTATIVE-RELATED"/>
    <property type="match status" value="1"/>
</dbReference>
<dbReference type="Gene3D" id="3.40.50.300">
    <property type="entry name" value="P-loop containing nucleotide triphosphate hydrolases"/>
    <property type="match status" value="1"/>
</dbReference>
<dbReference type="EMBL" id="UINC01053147">
    <property type="protein sequence ID" value="SVB69318.1"/>
    <property type="molecule type" value="Genomic_DNA"/>
</dbReference>
<evidence type="ECO:0000313" key="1">
    <source>
        <dbReference type="EMBL" id="SVB69318.1"/>
    </source>
</evidence>
<gene>
    <name evidence="1" type="ORF">METZ01_LOCUS222172</name>
</gene>
<sequence>VLETAQDELRSTIEPTDVNVGLYANQESVRTEIGRLEKARGALATAETERHRATDQAGDWADLPAGVDTMETRIEDVATADATIRSCRIAYTEAVALGGRADAERRIPIEDRPRIARWIARFTSPATTAFGLLGVAFVLAVSGQGIPATILGVAAVALLWRLRDGQPAKSSPDQAKARLEMAIEDRDRILLAAGIPAESIPAEDDRLATRLGHLANLKQSRNNWDGCQTDVTTCETALCAYFPEGTQASETNTLLTTAVTSVGAHKAAKENVATAQLELREALGGQETPEEELLRDNDRASLQTLLEATSIGQPDLETDVSVAAEVVEAARVDLATAETEADLQTPLLELEAVNDAVREQAVTGLARRLAADLLESSATAYLGDNEPELLRVANRIATEISDSWTGIRLDPHSDQFRVESTNGEYSEGRLSTGGRSLLNLALRLGTITVESERLPVRLPVILDDALANLDADRRRTAFEVLAEFAEEHQVLYFTCHKHHADAAIAAG</sequence>
<dbReference type="InterPro" id="IPR027417">
    <property type="entry name" value="P-loop_NTPase"/>
</dbReference>
<dbReference type="SUPFAM" id="SSF52540">
    <property type="entry name" value="P-loop containing nucleoside triphosphate hydrolases"/>
    <property type="match status" value="1"/>
</dbReference>
<dbReference type="PANTHER" id="PTHR41259:SF1">
    <property type="entry name" value="DOUBLE-STRAND BREAK REPAIR RAD50 ATPASE, PUTATIVE-RELATED"/>
    <property type="match status" value="1"/>
</dbReference>
<proteinExistence type="predicted"/>
<feature type="non-terminal residue" evidence="1">
    <location>
        <position position="507"/>
    </location>
</feature>
<organism evidence="1">
    <name type="scientific">marine metagenome</name>
    <dbReference type="NCBI Taxonomy" id="408172"/>
    <lineage>
        <taxon>unclassified sequences</taxon>
        <taxon>metagenomes</taxon>
        <taxon>ecological metagenomes</taxon>
    </lineage>
</organism>